<evidence type="ECO:0000313" key="5">
    <source>
        <dbReference type="Proteomes" id="UP000226712"/>
    </source>
</evidence>
<protein>
    <recommendedName>
        <fullName evidence="3">KaiC-like domain-containing protein</fullName>
    </recommendedName>
</protein>
<accession>A0A2D6LNY3</accession>
<evidence type="ECO:0000256" key="2">
    <source>
        <dbReference type="ARBA" id="ARBA00022840"/>
    </source>
</evidence>
<dbReference type="AlphaFoldDB" id="A0A2D6LNY3"/>
<dbReference type="Gene3D" id="3.40.50.300">
    <property type="entry name" value="P-loop containing nucleotide triphosphate hydrolases"/>
    <property type="match status" value="1"/>
</dbReference>
<dbReference type="PANTHER" id="PTHR43637:SF1">
    <property type="entry name" value="UPF0273 PROTEIN TM_0370"/>
    <property type="match status" value="1"/>
</dbReference>
<comment type="caution">
    <text evidence="4">The sequence shown here is derived from an EMBL/GenBank/DDBJ whole genome shotgun (WGS) entry which is preliminary data.</text>
</comment>
<sequence>MKTMQKVLLLYIAFTEEESYRKYIRELFESLEHLNYTSYVISETEQDPKIYSRTGVEEFLADGVVVLYNMKKDGRRENAIEILKLRSSSHKKGMTPYKLTKKGITILEN</sequence>
<keyword evidence="1" id="KW-0547">Nucleotide-binding</keyword>
<dbReference type="SUPFAM" id="SSF52540">
    <property type="entry name" value="P-loop containing nucleoside triphosphate hydrolases"/>
    <property type="match status" value="1"/>
</dbReference>
<dbReference type="PANTHER" id="PTHR43637">
    <property type="entry name" value="UPF0273 PROTEIN TM_0370"/>
    <property type="match status" value="1"/>
</dbReference>
<evidence type="ECO:0000313" key="4">
    <source>
        <dbReference type="EMBL" id="MAG17902.1"/>
    </source>
</evidence>
<dbReference type="InterPro" id="IPR014774">
    <property type="entry name" value="KaiC-like_dom"/>
</dbReference>
<evidence type="ECO:0000256" key="1">
    <source>
        <dbReference type="ARBA" id="ARBA00022741"/>
    </source>
</evidence>
<dbReference type="Proteomes" id="UP000226712">
    <property type="component" value="Unassembled WGS sequence"/>
</dbReference>
<dbReference type="Pfam" id="PF06745">
    <property type="entry name" value="ATPase"/>
    <property type="match status" value="1"/>
</dbReference>
<evidence type="ECO:0000259" key="3">
    <source>
        <dbReference type="Pfam" id="PF06745"/>
    </source>
</evidence>
<reference evidence="5" key="1">
    <citation type="submission" date="2017-09" db="EMBL/GenBank/DDBJ databases">
        <title>The Reconstruction of 2,631 Draft Metagenome-Assembled Genomes from the Global Oceans.</title>
        <authorList>
            <person name="Tully B.J."/>
            <person name="Graham E.D."/>
            <person name="Heidelberg J.F."/>
        </authorList>
    </citation>
    <scope>NUCLEOTIDE SEQUENCE [LARGE SCALE GENOMIC DNA]</scope>
</reference>
<dbReference type="EMBL" id="NZBD01000002">
    <property type="protein sequence ID" value="MAG17902.1"/>
    <property type="molecule type" value="Genomic_DNA"/>
</dbReference>
<keyword evidence="2" id="KW-0067">ATP-binding</keyword>
<dbReference type="GO" id="GO:0005524">
    <property type="term" value="F:ATP binding"/>
    <property type="evidence" value="ECO:0007669"/>
    <property type="project" value="UniProtKB-KW"/>
</dbReference>
<proteinExistence type="predicted"/>
<dbReference type="InterPro" id="IPR027417">
    <property type="entry name" value="P-loop_NTPase"/>
</dbReference>
<name>A0A2D6LNY3_9ARCH</name>
<gene>
    <name evidence="4" type="ORF">CL944_00300</name>
</gene>
<organism evidence="4 5">
    <name type="scientific">Candidatus Iainarchaeum sp</name>
    <dbReference type="NCBI Taxonomy" id="3101447"/>
    <lineage>
        <taxon>Archaea</taxon>
        <taxon>Candidatus Iainarchaeota</taxon>
        <taxon>Candidatus Iainarchaeia</taxon>
        <taxon>Candidatus Iainarchaeales</taxon>
        <taxon>Candidatus Iainarchaeaceae</taxon>
        <taxon>Candidatus Iainarchaeum</taxon>
    </lineage>
</organism>
<feature type="domain" description="KaiC-like" evidence="3">
    <location>
        <begin position="15"/>
        <end position="108"/>
    </location>
</feature>